<accession>A0A166EF10</accession>
<sequence length="580" mass="62696">MVINSPHGPLPDLPLANIHDTIFRRPGAPEIPDHVSQIDARIGEQRTRKEFIELIRDGATALGASIDDGGLGLRGDNGHMVGILSFNSLNYIALVHSLFIIATPFVPLSAHSTSSELAFLLTKSGATHIFVDPTLLPKVLVTIQNAGISDDRILLLDTPSAGLESKGIRSFDSLVKDVRDRNILRADVRPVGKNTLAYLMFSSGTSGLPKAVAVSHANVNASLIQYLMLVVEAMKVLKLSAAPGGVSKVLAALPFSHTAGLHVLVIRALLLPNTLVILPEWDVNMAIDSIEKYRISSLFIVPSMIHTLVHSQRFAKADLSSLTGLGTGAAHLPPALGQRLLSKPGLGSSRLSIGYGLSEATVGAIYSPPDGILGGRIKDVPKDTTGILVPGMQARIVKEDERDASVHEPGELWLKGPAVTMGYWDDPEKTKETFLPDGWLRTGDRFRIDERGYFFFEDRLKDTLKVSGLQVSPAEIEDVLISQPEGLIIDASVSGVSGSRTSDEKSPRAWVVFSKAGKKVGKEQVAAKLNAWVEANLSKYKWLRGGIQFVDEIPKNAAGKVLRRLLVDEHEKLKSTKAHL</sequence>
<feature type="domain" description="AMP-dependent synthetase/ligase" evidence="3">
    <location>
        <begin position="76"/>
        <end position="424"/>
    </location>
</feature>
<evidence type="ECO:0000259" key="4">
    <source>
        <dbReference type="Pfam" id="PF13193"/>
    </source>
</evidence>
<dbReference type="STRING" id="1314776.A0A166EF10"/>
<gene>
    <name evidence="5" type="ORF">SISSUDRAFT_1113636</name>
</gene>
<organism evidence="5 6">
    <name type="scientific">Sistotremastrum suecicum HHB10207 ss-3</name>
    <dbReference type="NCBI Taxonomy" id="1314776"/>
    <lineage>
        <taxon>Eukaryota</taxon>
        <taxon>Fungi</taxon>
        <taxon>Dikarya</taxon>
        <taxon>Basidiomycota</taxon>
        <taxon>Agaricomycotina</taxon>
        <taxon>Agaricomycetes</taxon>
        <taxon>Sistotremastrales</taxon>
        <taxon>Sistotremastraceae</taxon>
        <taxon>Sistotremastrum</taxon>
    </lineage>
</organism>
<dbReference type="Gene3D" id="3.40.50.980">
    <property type="match status" value="2"/>
</dbReference>
<name>A0A166EF10_9AGAM</name>
<dbReference type="GO" id="GO:0016405">
    <property type="term" value="F:CoA-ligase activity"/>
    <property type="evidence" value="ECO:0007669"/>
    <property type="project" value="TreeGrafter"/>
</dbReference>
<dbReference type="PANTHER" id="PTHR24096">
    <property type="entry name" value="LONG-CHAIN-FATTY-ACID--COA LIGASE"/>
    <property type="match status" value="1"/>
</dbReference>
<dbReference type="PANTHER" id="PTHR24096:SF149">
    <property type="entry name" value="AMP-BINDING DOMAIN-CONTAINING PROTEIN-RELATED"/>
    <property type="match status" value="1"/>
</dbReference>
<dbReference type="EMBL" id="KV428045">
    <property type="protein sequence ID" value="KZT39523.1"/>
    <property type="molecule type" value="Genomic_DNA"/>
</dbReference>
<feature type="domain" description="AMP-binding enzyme C-terminal" evidence="4">
    <location>
        <begin position="475"/>
        <end position="560"/>
    </location>
</feature>
<dbReference type="Pfam" id="PF00501">
    <property type="entry name" value="AMP-binding"/>
    <property type="match status" value="1"/>
</dbReference>
<evidence type="ECO:0000256" key="2">
    <source>
        <dbReference type="ARBA" id="ARBA00022598"/>
    </source>
</evidence>
<dbReference type="AlphaFoldDB" id="A0A166EF10"/>
<dbReference type="Proteomes" id="UP000076798">
    <property type="component" value="Unassembled WGS sequence"/>
</dbReference>
<dbReference type="InterPro" id="IPR000873">
    <property type="entry name" value="AMP-dep_synth/lig_dom"/>
</dbReference>
<protein>
    <submittedName>
        <fullName evidence="5">Amp dependent CoA ligase</fullName>
    </submittedName>
</protein>
<comment type="similarity">
    <text evidence="1">Belongs to the ATP-dependent AMP-binding enzyme family.</text>
</comment>
<dbReference type="InterPro" id="IPR020845">
    <property type="entry name" value="AMP-binding_CS"/>
</dbReference>
<dbReference type="PROSITE" id="PS00455">
    <property type="entry name" value="AMP_BINDING"/>
    <property type="match status" value="1"/>
</dbReference>
<reference evidence="5 6" key="1">
    <citation type="journal article" date="2016" name="Mol. Biol. Evol.">
        <title>Comparative Genomics of Early-Diverging Mushroom-Forming Fungi Provides Insights into the Origins of Lignocellulose Decay Capabilities.</title>
        <authorList>
            <person name="Nagy L.G."/>
            <person name="Riley R."/>
            <person name="Tritt A."/>
            <person name="Adam C."/>
            <person name="Daum C."/>
            <person name="Floudas D."/>
            <person name="Sun H."/>
            <person name="Yadav J.S."/>
            <person name="Pangilinan J."/>
            <person name="Larsson K.H."/>
            <person name="Matsuura K."/>
            <person name="Barry K."/>
            <person name="Labutti K."/>
            <person name="Kuo R."/>
            <person name="Ohm R.A."/>
            <person name="Bhattacharya S.S."/>
            <person name="Shirouzu T."/>
            <person name="Yoshinaga Y."/>
            <person name="Martin F.M."/>
            <person name="Grigoriev I.V."/>
            <person name="Hibbett D.S."/>
        </authorList>
    </citation>
    <scope>NUCLEOTIDE SEQUENCE [LARGE SCALE GENOMIC DNA]</scope>
    <source>
        <strain evidence="5 6">HHB10207 ss-3</strain>
    </source>
</reference>
<dbReference type="Gene3D" id="2.30.38.10">
    <property type="entry name" value="Luciferase, Domain 3"/>
    <property type="match status" value="1"/>
</dbReference>
<dbReference type="SUPFAM" id="SSF56801">
    <property type="entry name" value="Acetyl-CoA synthetase-like"/>
    <property type="match status" value="1"/>
</dbReference>
<evidence type="ECO:0000259" key="3">
    <source>
        <dbReference type="Pfam" id="PF00501"/>
    </source>
</evidence>
<dbReference type="InterPro" id="IPR025110">
    <property type="entry name" value="AMP-bd_C"/>
</dbReference>
<keyword evidence="6" id="KW-1185">Reference proteome</keyword>
<evidence type="ECO:0000313" key="5">
    <source>
        <dbReference type="EMBL" id="KZT39523.1"/>
    </source>
</evidence>
<dbReference type="InterPro" id="IPR045851">
    <property type="entry name" value="AMP-bd_C_sf"/>
</dbReference>
<evidence type="ECO:0000256" key="1">
    <source>
        <dbReference type="ARBA" id="ARBA00006432"/>
    </source>
</evidence>
<keyword evidence="2 5" id="KW-0436">Ligase</keyword>
<proteinExistence type="inferred from homology"/>
<dbReference type="Pfam" id="PF13193">
    <property type="entry name" value="AMP-binding_C"/>
    <property type="match status" value="1"/>
</dbReference>
<dbReference type="Gene3D" id="3.30.300.30">
    <property type="match status" value="1"/>
</dbReference>
<dbReference type="OrthoDB" id="1898221at2759"/>
<evidence type="ECO:0000313" key="6">
    <source>
        <dbReference type="Proteomes" id="UP000076798"/>
    </source>
</evidence>